<feature type="compositionally biased region" description="Low complexity" evidence="1">
    <location>
        <begin position="336"/>
        <end position="353"/>
    </location>
</feature>
<proteinExistence type="predicted"/>
<dbReference type="InParanoid" id="A0A401GJ20"/>
<feature type="compositionally biased region" description="Low complexity" evidence="1">
    <location>
        <begin position="295"/>
        <end position="325"/>
    </location>
</feature>
<gene>
    <name evidence="3" type="ORF">SCP_0405570</name>
</gene>
<sequence>MVQLVEQPQWQRKKDKKTISSSALSQSRDRRVAFTIWSIPLLRTRGGSNITPQCEGHTLHEQHSQPHEPSLHTGTHNFAEYLVKARRARFHREVIEYEATIDAKSNRVTCWIPSQEGKNFVVNWRDHGSQVETATYINLDGFVVPGQFLFGEGDAMRSAVRVGEDMERPFVFQRIEEPETLQLHDPGVPRGKDIGTILVRIKRIKRKELRPSNAPQTPPAMTQGRRGIGEPCIGYGEERAARQRFETTWKIEPFDKRNPGAYVVFAFRYRSRGFLVSQDIMSPDDSEFRTPPTPLLASSPPTPVSMSPTAATPSSTPSPSRPRMSMEGRSISLGNSHSFGTVSSNNSSPSNMSPRMYQLSIEDTETVPWMNSLQHNPNGWT</sequence>
<dbReference type="RefSeq" id="XP_027613090.1">
    <property type="nucleotide sequence ID" value="XM_027757289.1"/>
</dbReference>
<evidence type="ECO:0000313" key="4">
    <source>
        <dbReference type="Proteomes" id="UP000287166"/>
    </source>
</evidence>
<dbReference type="EMBL" id="BFAD01000004">
    <property type="protein sequence ID" value="GBE82177.1"/>
    <property type="molecule type" value="Genomic_DNA"/>
</dbReference>
<feature type="domain" description="DUF7918" evidence="2">
    <location>
        <begin position="94"/>
        <end position="281"/>
    </location>
</feature>
<feature type="region of interest" description="Disordered" evidence="1">
    <location>
        <begin position="282"/>
        <end position="353"/>
    </location>
</feature>
<keyword evidence="4" id="KW-1185">Reference proteome</keyword>
<dbReference type="AlphaFoldDB" id="A0A401GJ20"/>
<dbReference type="Pfam" id="PF25534">
    <property type="entry name" value="DUF7918"/>
    <property type="match status" value="1"/>
</dbReference>
<dbReference type="InterPro" id="IPR057678">
    <property type="entry name" value="DUF7918"/>
</dbReference>
<dbReference type="OrthoDB" id="3237202at2759"/>
<evidence type="ECO:0000256" key="1">
    <source>
        <dbReference type="SAM" id="MobiDB-lite"/>
    </source>
</evidence>
<feature type="region of interest" description="Disordered" evidence="1">
    <location>
        <begin position="1"/>
        <end position="24"/>
    </location>
</feature>
<organism evidence="3 4">
    <name type="scientific">Sparassis crispa</name>
    <dbReference type="NCBI Taxonomy" id="139825"/>
    <lineage>
        <taxon>Eukaryota</taxon>
        <taxon>Fungi</taxon>
        <taxon>Dikarya</taxon>
        <taxon>Basidiomycota</taxon>
        <taxon>Agaricomycotina</taxon>
        <taxon>Agaricomycetes</taxon>
        <taxon>Polyporales</taxon>
        <taxon>Sparassidaceae</taxon>
        <taxon>Sparassis</taxon>
    </lineage>
</organism>
<feature type="compositionally biased region" description="Polar residues" evidence="1">
    <location>
        <begin position="1"/>
        <end position="10"/>
    </location>
</feature>
<reference evidence="3 4" key="1">
    <citation type="journal article" date="2018" name="Sci. Rep.">
        <title>Genome sequence of the cauliflower mushroom Sparassis crispa (Hanabiratake) and its association with beneficial usage.</title>
        <authorList>
            <person name="Kiyama R."/>
            <person name="Furutani Y."/>
            <person name="Kawaguchi K."/>
            <person name="Nakanishi T."/>
        </authorList>
    </citation>
    <scope>NUCLEOTIDE SEQUENCE [LARGE SCALE GENOMIC DNA]</scope>
</reference>
<evidence type="ECO:0000259" key="2">
    <source>
        <dbReference type="Pfam" id="PF25534"/>
    </source>
</evidence>
<accession>A0A401GJ20</accession>
<comment type="caution">
    <text evidence="3">The sequence shown here is derived from an EMBL/GenBank/DDBJ whole genome shotgun (WGS) entry which is preliminary data.</text>
</comment>
<dbReference type="GeneID" id="38779094"/>
<dbReference type="Proteomes" id="UP000287166">
    <property type="component" value="Unassembled WGS sequence"/>
</dbReference>
<protein>
    <recommendedName>
        <fullName evidence="2">DUF7918 domain-containing protein</fullName>
    </recommendedName>
</protein>
<name>A0A401GJ20_9APHY</name>
<evidence type="ECO:0000313" key="3">
    <source>
        <dbReference type="EMBL" id="GBE82177.1"/>
    </source>
</evidence>